<comment type="caution">
    <text evidence="2">The sequence shown here is derived from an EMBL/GenBank/DDBJ whole genome shotgun (WGS) entry which is preliminary data.</text>
</comment>
<feature type="region of interest" description="Disordered" evidence="1">
    <location>
        <begin position="335"/>
        <end position="362"/>
    </location>
</feature>
<name>A0ABD2PW10_9PLAT</name>
<feature type="region of interest" description="Disordered" evidence="1">
    <location>
        <begin position="165"/>
        <end position="196"/>
    </location>
</feature>
<reference evidence="2 3" key="1">
    <citation type="submission" date="2024-11" db="EMBL/GenBank/DDBJ databases">
        <title>Adaptive evolution of stress response genes in parasites aligns with host niche diversity.</title>
        <authorList>
            <person name="Hahn C."/>
            <person name="Resl P."/>
        </authorList>
    </citation>
    <scope>NUCLEOTIDE SEQUENCE [LARGE SCALE GENOMIC DNA]</scope>
    <source>
        <strain evidence="2">EGGRZ-B1_66</strain>
        <tissue evidence="2">Body</tissue>
    </source>
</reference>
<gene>
    <name evidence="2" type="ORF">Ciccas_010142</name>
</gene>
<dbReference type="Proteomes" id="UP001626550">
    <property type="component" value="Unassembled WGS sequence"/>
</dbReference>
<sequence>MISSIDVYDGFFVLELLGYSTEDMAEFMEVVPLLPPAIPYFCGPHAGIVHLGIPDPDDEELITRPSYIPKYLPLQRNVHSLPKEAEYMKKGKTKTPQISAPVKINDEVKKARKLPAWAEKSKYRMSRVSIDPITRELTEHGYCGKVAEASPDFAMIKRYRRVAPISKAKPPPSPVRHTDDFDFPINESDVPDDKKSIETKPLTDAEWDAVLKTDAPNSVQTAPIILPPVTKPKIVKPPPPPPPPGFIYKKVRKGSRWVKKLVKIPVKKVPVPKPVIVPSVPPSEFTEARPSSLDIVPAPALITPVEVAIEQKPSTPPNTGSNLFPDQFLPQTPVNSGSPVLVPPKSSLLDDTPSPLKAPPAPSQQTAAVKVLLFLQRLVLFRVLR</sequence>
<evidence type="ECO:0000313" key="2">
    <source>
        <dbReference type="EMBL" id="KAL3311278.1"/>
    </source>
</evidence>
<dbReference type="AlphaFoldDB" id="A0ABD2PW10"/>
<proteinExistence type="predicted"/>
<protein>
    <submittedName>
        <fullName evidence="2">Uncharacterized protein</fullName>
    </submittedName>
</protein>
<organism evidence="2 3">
    <name type="scientific">Cichlidogyrus casuarinus</name>
    <dbReference type="NCBI Taxonomy" id="1844966"/>
    <lineage>
        <taxon>Eukaryota</taxon>
        <taxon>Metazoa</taxon>
        <taxon>Spiralia</taxon>
        <taxon>Lophotrochozoa</taxon>
        <taxon>Platyhelminthes</taxon>
        <taxon>Monogenea</taxon>
        <taxon>Monopisthocotylea</taxon>
        <taxon>Dactylogyridea</taxon>
        <taxon>Ancyrocephalidae</taxon>
        <taxon>Cichlidogyrus</taxon>
    </lineage>
</organism>
<evidence type="ECO:0000313" key="3">
    <source>
        <dbReference type="Proteomes" id="UP001626550"/>
    </source>
</evidence>
<evidence type="ECO:0000256" key="1">
    <source>
        <dbReference type="SAM" id="MobiDB-lite"/>
    </source>
</evidence>
<dbReference type="EMBL" id="JBJKFK010002320">
    <property type="protein sequence ID" value="KAL3311278.1"/>
    <property type="molecule type" value="Genomic_DNA"/>
</dbReference>
<keyword evidence="3" id="KW-1185">Reference proteome</keyword>
<accession>A0ABD2PW10</accession>